<accession>A0ABT9TX77</accession>
<dbReference type="EMBL" id="JAUSSU010000003">
    <property type="protein sequence ID" value="MDQ0111980.1"/>
    <property type="molecule type" value="Genomic_DNA"/>
</dbReference>
<evidence type="ECO:0000313" key="2">
    <source>
        <dbReference type="Proteomes" id="UP001229346"/>
    </source>
</evidence>
<dbReference type="PROSITE" id="PS51257">
    <property type="entry name" value="PROKAR_LIPOPROTEIN"/>
    <property type="match status" value="1"/>
</dbReference>
<comment type="caution">
    <text evidence="1">The sequence shown here is derived from an EMBL/GenBank/DDBJ whole genome shotgun (WGS) entry which is preliminary data.</text>
</comment>
<dbReference type="RefSeq" id="WP_307202439.1">
    <property type="nucleotide sequence ID" value="NZ_JAUSSU010000003.1"/>
</dbReference>
<protein>
    <submittedName>
        <fullName evidence="1">PKD repeat protein</fullName>
    </submittedName>
</protein>
<proteinExistence type="predicted"/>
<name>A0ABT9TX77_PAEHA</name>
<sequence>MKKLLATCLGFVVIIVFSSCTGESSETLDKEFIKEKAEIGLSKSEIEQIFGKDYISGNADGGEIRLYDTTNKEGVNYERRLDAVAHKDIINGNVVNQLFINFQKEKAIMYSFFYKGDDGKVWEFVLNPDESTLEIPVSK</sequence>
<evidence type="ECO:0000313" key="1">
    <source>
        <dbReference type="EMBL" id="MDQ0111980.1"/>
    </source>
</evidence>
<reference evidence="1 2" key="1">
    <citation type="submission" date="2023-07" db="EMBL/GenBank/DDBJ databases">
        <title>Sorghum-associated microbial communities from plants grown in Nebraska, USA.</title>
        <authorList>
            <person name="Schachtman D."/>
        </authorList>
    </citation>
    <scope>NUCLEOTIDE SEQUENCE [LARGE SCALE GENOMIC DNA]</scope>
    <source>
        <strain evidence="1 2">CC482</strain>
    </source>
</reference>
<gene>
    <name evidence="1" type="ORF">J2T15_001415</name>
</gene>
<organism evidence="1 2">
    <name type="scientific">Paenibacillus harenae</name>
    <dbReference type="NCBI Taxonomy" id="306543"/>
    <lineage>
        <taxon>Bacteria</taxon>
        <taxon>Bacillati</taxon>
        <taxon>Bacillota</taxon>
        <taxon>Bacilli</taxon>
        <taxon>Bacillales</taxon>
        <taxon>Paenibacillaceae</taxon>
        <taxon>Paenibacillus</taxon>
    </lineage>
</organism>
<keyword evidence="2" id="KW-1185">Reference proteome</keyword>
<dbReference type="Proteomes" id="UP001229346">
    <property type="component" value="Unassembled WGS sequence"/>
</dbReference>